<dbReference type="InterPro" id="IPR043142">
    <property type="entry name" value="PapC-like_C_sf"/>
</dbReference>
<feature type="domain" description="PapC-like C-terminal" evidence="1">
    <location>
        <begin position="6"/>
        <end position="42"/>
    </location>
</feature>
<accession>A0ABX7JVT3</accession>
<dbReference type="EMBL" id="CP070506">
    <property type="protein sequence ID" value="QSB39149.1"/>
    <property type="molecule type" value="Genomic_DNA"/>
</dbReference>
<dbReference type="Pfam" id="PF13953">
    <property type="entry name" value="PapC_C"/>
    <property type="match status" value="1"/>
</dbReference>
<evidence type="ECO:0000313" key="3">
    <source>
        <dbReference type="Proteomes" id="UP000663249"/>
    </source>
</evidence>
<dbReference type="Proteomes" id="UP000663249">
    <property type="component" value="Chromosome"/>
</dbReference>
<dbReference type="InterPro" id="IPR025949">
    <property type="entry name" value="PapC-like_C"/>
</dbReference>
<evidence type="ECO:0000259" key="1">
    <source>
        <dbReference type="Pfam" id="PF13953"/>
    </source>
</evidence>
<dbReference type="Gene3D" id="2.60.40.2070">
    <property type="match status" value="1"/>
</dbReference>
<proteinExistence type="predicted"/>
<protein>
    <recommendedName>
        <fullName evidence="1">PapC-like C-terminal domain-containing protein</fullName>
    </recommendedName>
</protein>
<organism evidence="2 3">
    <name type="scientific">Pseudomonas hygromyciniae</name>
    <dbReference type="NCBI Taxonomy" id="2812000"/>
    <lineage>
        <taxon>Bacteria</taxon>
        <taxon>Pseudomonadati</taxon>
        <taxon>Pseudomonadota</taxon>
        <taxon>Gammaproteobacteria</taxon>
        <taxon>Pseudomonadales</taxon>
        <taxon>Pseudomonadaceae</taxon>
        <taxon>Pseudomonas</taxon>
    </lineage>
</organism>
<evidence type="ECO:0000313" key="2">
    <source>
        <dbReference type="EMBL" id="QSB39149.1"/>
    </source>
</evidence>
<name>A0ABX7JVT3_9PSED</name>
<reference evidence="2 3" key="1">
    <citation type="submission" date="2021-02" db="EMBL/GenBank/DDBJ databases">
        <title>Genomic and phenotypic characterization of Pseudomonas hygromyciniae, a novel bacterial species discovered from a commercially purchased antibiotic vial.</title>
        <authorList>
            <person name="Turner T.L."/>
            <person name="Mitra S.D."/>
            <person name="Kochan T.J."/>
            <person name="Pincus N.B."/>
            <person name="Lebrun-Corbin M."/>
            <person name="Cheung B."/>
            <person name="Gatesy S.W."/>
            <person name="Afzal T."/>
            <person name="Ozer E.A."/>
            <person name="Hauser A.R."/>
        </authorList>
    </citation>
    <scope>NUCLEOTIDE SEQUENCE [LARGE SCALE GENOMIC DNA]</scope>
    <source>
        <strain evidence="2 3">SDM007</strain>
    </source>
</reference>
<gene>
    <name evidence="2" type="ORF">JTY93_23455</name>
</gene>
<sequence length="67" mass="7374">MHNLRGQETGIVMDAGGVYLTGIKANEVMTVRWDSKDQCNVKLPETLPSDGVELELLCREDLTLKAA</sequence>
<keyword evidence="3" id="KW-1185">Reference proteome</keyword>